<feature type="compositionally biased region" description="Basic and acidic residues" evidence="1">
    <location>
        <begin position="249"/>
        <end position="266"/>
    </location>
</feature>
<feature type="compositionally biased region" description="Polar residues" evidence="1">
    <location>
        <begin position="286"/>
        <end position="300"/>
    </location>
</feature>
<evidence type="ECO:0000313" key="5">
    <source>
        <dbReference type="Proteomes" id="UP000825002"/>
    </source>
</evidence>
<feature type="compositionally biased region" description="Acidic residues" evidence="1">
    <location>
        <begin position="267"/>
        <end position="282"/>
    </location>
</feature>
<feature type="compositionally biased region" description="Polar residues" evidence="1">
    <location>
        <begin position="179"/>
        <end position="206"/>
    </location>
</feature>
<keyword evidence="5" id="KW-1185">Reference proteome</keyword>
<sequence>LDSKVEKMRLINCLRGKSAPNKRVSYAQDEAFKAKRRHINAACQSISHNQSRHRRRRQAWPTTCLLIILFGLIMIVAASFATADLAFENNNLTTTTTTFHSPLNFTTLKAKFNRNNTNDLNENLNRDFENATTTTTITTRPLFVVNSIIAGVNNDTSTTATSTTNPRTTTSIDDEDLSPTVTPNDILTNVTLTSDEVISEDSTSTELSKDSPLEEEEKETTTSTVAASETNTSDSSESADATESTPPVGDERVGDENAEDARHEIDNNNEDGDGDADDDDDERQLARSTFNSVASSTIDHLTNKLKEFKQQDDDNNEPTDDSAEDSTSDDNASTVADDSSASQVSSERPTDDNNEQVDKNSIAKSASSSSGGLSKRHSIASPALSLSLSSSSSTNADKSKAEAIIDKNNNSIDANKTSIERDELRAAFEAYSRWIGMSNDMIELFSIKLLPLIIGQAYEIDPQTMTGMLNVFNAVRGLKPWSLMLLDSWAKLAPGVLQGTQSEFGDYDECLAISSEPSDEVPTIIRGQYCLADVVFPKPPRAFVASNARTNNNKVQEREPIQLRQRLLDFSKVSPYNGTIFQHTANFFHMLYVDPIRVGICLTTQVKAESFERVFNNLLAPMRVSIAFNGRCVSIDTLRAKQMSPFQAVSLLVLKVALLAVACSTLIDILLTRAGSHVARKYGTSKFDRLLANISVHSDLLTSYSIVRNTRKLFAPSSQSLCPTPNKTAVNDAQSMNRPRQHQPQWSENVQVALSNTCDKQQIAVHRSSVSSLLTSSSQQSSNLNATTASSIVESTTDSLKEQSIGEQKLKLCSIDQVTEKHQHQQQQQTCCVKESRAVNMSCLHGLRVITMTWMIINHTYLFGGFFVLWAYRRLIEVAEWPKSLTFQLVLNGWLTVETYFFLSALIIVYTLLPLFQRQQSSSTAQQESKRARFNYGAYLVHRITRLLPAYLGVICLNFLWPLISSGPVWLVKGHEFIERPCEQYMWANLLFINNWFWPENMVQGIALFESKLTFTSKRGA</sequence>
<dbReference type="InterPro" id="IPR052728">
    <property type="entry name" value="O2_lipid_transport_reg"/>
</dbReference>
<feature type="compositionally biased region" description="Low complexity" evidence="1">
    <location>
        <begin position="221"/>
        <end position="245"/>
    </location>
</feature>
<reference evidence="4 5" key="1">
    <citation type="submission" date="2020-10" db="EMBL/GenBank/DDBJ databases">
        <authorList>
            <person name="Klimov P.B."/>
            <person name="Dyachkov S.M."/>
            <person name="Chetverikov P.E."/>
        </authorList>
    </citation>
    <scope>NUCLEOTIDE SEQUENCE [LARGE SCALE GENOMIC DNA]</scope>
    <source>
        <strain evidence="4">BMOC 18-1129-001#AD2665</strain>
        <tissue evidence="4">Entire mites</tissue>
    </source>
</reference>
<keyword evidence="2" id="KW-1133">Transmembrane helix</keyword>
<protein>
    <recommendedName>
        <fullName evidence="3">Nose resistant-to-fluoxetine protein N-terminal domain-containing protein</fullName>
    </recommendedName>
</protein>
<evidence type="ECO:0000259" key="3">
    <source>
        <dbReference type="SMART" id="SM00703"/>
    </source>
</evidence>
<accession>A0ABQ7SAK3</accession>
<feature type="compositionally biased region" description="Basic and acidic residues" evidence="1">
    <location>
        <begin position="301"/>
        <end position="312"/>
    </location>
</feature>
<keyword evidence="2" id="KW-0472">Membrane</keyword>
<keyword evidence="2" id="KW-0812">Transmembrane</keyword>
<name>A0ABQ7SAK3_9ACAR</name>
<feature type="transmembrane region" description="Helical" evidence="2">
    <location>
        <begin position="937"/>
        <end position="961"/>
    </location>
</feature>
<evidence type="ECO:0000256" key="2">
    <source>
        <dbReference type="SAM" id="Phobius"/>
    </source>
</evidence>
<feature type="transmembrane region" description="Helical" evidence="2">
    <location>
        <begin position="59"/>
        <end position="81"/>
    </location>
</feature>
<gene>
    <name evidence="4" type="ORF">GZH46_01194</name>
</gene>
<feature type="transmembrane region" description="Helical" evidence="2">
    <location>
        <begin position="892"/>
        <end position="916"/>
    </location>
</feature>
<feature type="compositionally biased region" description="Low complexity" evidence="1">
    <location>
        <begin position="154"/>
        <end position="171"/>
    </location>
</feature>
<dbReference type="PANTHER" id="PTHR11161:SF0">
    <property type="entry name" value="O-ACYLTRANSFERASE LIKE PROTEIN"/>
    <property type="match status" value="1"/>
</dbReference>
<evidence type="ECO:0000313" key="4">
    <source>
        <dbReference type="EMBL" id="KAG9510270.1"/>
    </source>
</evidence>
<feature type="region of interest" description="Disordered" evidence="1">
    <location>
        <begin position="718"/>
        <end position="747"/>
    </location>
</feature>
<proteinExistence type="predicted"/>
<dbReference type="Pfam" id="PF20146">
    <property type="entry name" value="NRF"/>
    <property type="match status" value="1"/>
</dbReference>
<dbReference type="EMBL" id="JAIFTH010000188">
    <property type="protein sequence ID" value="KAG9510270.1"/>
    <property type="molecule type" value="Genomic_DNA"/>
</dbReference>
<feature type="region of interest" description="Disordered" evidence="1">
    <location>
        <begin position="154"/>
        <end position="376"/>
    </location>
</feature>
<organism evidence="4 5">
    <name type="scientific">Fragariocoptes setiger</name>
    <dbReference type="NCBI Taxonomy" id="1670756"/>
    <lineage>
        <taxon>Eukaryota</taxon>
        <taxon>Metazoa</taxon>
        <taxon>Ecdysozoa</taxon>
        <taxon>Arthropoda</taxon>
        <taxon>Chelicerata</taxon>
        <taxon>Arachnida</taxon>
        <taxon>Acari</taxon>
        <taxon>Acariformes</taxon>
        <taxon>Trombidiformes</taxon>
        <taxon>Prostigmata</taxon>
        <taxon>Eupodina</taxon>
        <taxon>Eriophyoidea</taxon>
        <taxon>Phytoptidae</taxon>
        <taxon>Fragariocoptes</taxon>
    </lineage>
</organism>
<comment type="caution">
    <text evidence="4">The sequence shown here is derived from an EMBL/GenBank/DDBJ whole genome shotgun (WGS) entry which is preliminary data.</text>
</comment>
<dbReference type="InterPro" id="IPR006621">
    <property type="entry name" value="Nose-resist-to-fluoxetine_N"/>
</dbReference>
<feature type="transmembrane region" description="Helical" evidence="2">
    <location>
        <begin position="849"/>
        <end position="872"/>
    </location>
</feature>
<feature type="non-terminal residue" evidence="4">
    <location>
        <position position="1"/>
    </location>
</feature>
<dbReference type="PANTHER" id="PTHR11161">
    <property type="entry name" value="O-ACYLTRANSFERASE"/>
    <property type="match status" value="1"/>
</dbReference>
<dbReference type="Proteomes" id="UP000825002">
    <property type="component" value="Unassembled WGS sequence"/>
</dbReference>
<evidence type="ECO:0000256" key="1">
    <source>
        <dbReference type="SAM" id="MobiDB-lite"/>
    </source>
</evidence>
<dbReference type="SMART" id="SM00703">
    <property type="entry name" value="NRF"/>
    <property type="match status" value="1"/>
</dbReference>
<feature type="compositionally biased region" description="Low complexity" evidence="1">
    <location>
        <begin position="329"/>
        <end position="346"/>
    </location>
</feature>
<feature type="domain" description="Nose resistant-to-fluoxetine protein N-terminal" evidence="3">
    <location>
        <begin position="461"/>
        <end position="634"/>
    </location>
</feature>
<feature type="compositionally biased region" description="Low complexity" evidence="1">
    <location>
        <begin position="362"/>
        <end position="373"/>
    </location>
</feature>
<feature type="compositionally biased region" description="Acidic residues" evidence="1">
    <location>
        <begin position="313"/>
        <end position="328"/>
    </location>
</feature>